<feature type="signal peptide" evidence="2">
    <location>
        <begin position="1"/>
        <end position="22"/>
    </location>
</feature>
<feature type="compositionally biased region" description="Low complexity" evidence="1">
    <location>
        <begin position="93"/>
        <end position="121"/>
    </location>
</feature>
<evidence type="ECO:0000313" key="4">
    <source>
        <dbReference type="Proteomes" id="UP000033519"/>
    </source>
</evidence>
<evidence type="ECO:0008006" key="5">
    <source>
        <dbReference type="Google" id="ProtNLM"/>
    </source>
</evidence>
<protein>
    <recommendedName>
        <fullName evidence="5">Secreted protein</fullName>
    </recommendedName>
</protein>
<evidence type="ECO:0000256" key="2">
    <source>
        <dbReference type="SAM" id="SignalP"/>
    </source>
</evidence>
<feature type="region of interest" description="Disordered" evidence="1">
    <location>
        <begin position="51"/>
        <end position="125"/>
    </location>
</feature>
<name>A0ABR5E3M5_9HYPH</name>
<feature type="chain" id="PRO_5046656667" description="Secreted protein" evidence="2">
    <location>
        <begin position="23"/>
        <end position="143"/>
    </location>
</feature>
<gene>
    <name evidence="3" type="ORF">WH91_00170</name>
</gene>
<evidence type="ECO:0000256" key="1">
    <source>
        <dbReference type="SAM" id="MobiDB-lite"/>
    </source>
</evidence>
<proteinExistence type="predicted"/>
<accession>A0ABR5E3M5</accession>
<comment type="caution">
    <text evidence="3">The sequence shown here is derived from an EMBL/GenBank/DDBJ whole genome shotgun (WGS) entry which is preliminary data.</text>
</comment>
<evidence type="ECO:0000313" key="3">
    <source>
        <dbReference type="EMBL" id="KKC34911.1"/>
    </source>
</evidence>
<keyword evidence="2" id="KW-0732">Signal</keyword>
<keyword evidence="4" id="KW-1185">Reference proteome</keyword>
<dbReference type="Proteomes" id="UP000033519">
    <property type="component" value="Unassembled WGS sequence"/>
</dbReference>
<organism evidence="3 4">
    <name type="scientific">Devosia psychrophila</name>
    <dbReference type="NCBI Taxonomy" id="728005"/>
    <lineage>
        <taxon>Bacteria</taxon>
        <taxon>Pseudomonadati</taxon>
        <taxon>Pseudomonadota</taxon>
        <taxon>Alphaproteobacteria</taxon>
        <taxon>Hyphomicrobiales</taxon>
        <taxon>Devosiaceae</taxon>
        <taxon>Devosia</taxon>
    </lineage>
</organism>
<reference evidence="3 4" key="1">
    <citation type="submission" date="2015-03" db="EMBL/GenBank/DDBJ databases">
        <authorList>
            <person name="Lepp D."/>
            <person name="Hassan Y.I."/>
            <person name="Li X.-Z."/>
            <person name="Zhou T."/>
        </authorList>
    </citation>
    <scope>NUCLEOTIDE SEQUENCE [LARGE SCALE GENOMIC DNA]</scope>
    <source>
        <strain evidence="3 4">Cr7-05</strain>
    </source>
</reference>
<feature type="compositionally biased region" description="Low complexity" evidence="1">
    <location>
        <begin position="63"/>
        <end position="80"/>
    </location>
</feature>
<dbReference type="EMBL" id="LAPV01000008">
    <property type="protein sequence ID" value="KKC34911.1"/>
    <property type="molecule type" value="Genomic_DNA"/>
</dbReference>
<sequence>MKIIVSAATLAIALGFGGAAFAQAVTLGAQTVTEANMPQVQARCDELHADANAAVEGSENSDDATATADAAAAGTATGATAGSGMGTTGGTSNGNSSSASTPGKAGTTTEGTTEQGTEEGTAGLIEIDSITLEQCVEAGLVTN</sequence>
<feature type="compositionally biased region" description="Gly residues" evidence="1">
    <location>
        <begin position="81"/>
        <end position="92"/>
    </location>
</feature>